<gene>
    <name evidence="1" type="primary">tssK</name>
    <name evidence="1" type="ORF">FJR48_04070</name>
</gene>
<name>A0A5P8NZR2_9BACT</name>
<proteinExistence type="predicted"/>
<dbReference type="InterPro" id="IPR010263">
    <property type="entry name" value="T6SS_TssK"/>
</dbReference>
<dbReference type="RefSeq" id="WP_152306882.1">
    <property type="nucleotide sequence ID" value="NZ_CP043617.1"/>
</dbReference>
<reference evidence="1 2" key="1">
    <citation type="submission" date="2019-09" db="EMBL/GenBank/DDBJ databases">
        <title>Sulfurimonas gotlandica sp. nov., a chemoautotrophic and psychrotolerant epsilonproteobacterium isolated from a pelagic redoxcline, and an emended description of the genus Sulfurimonas.</title>
        <authorList>
            <person name="Wang S."/>
            <person name="Jiang L."/>
            <person name="Shao S."/>
        </authorList>
    </citation>
    <scope>NUCLEOTIDE SEQUENCE [LARGE SCALE GENOMIC DNA]</scope>
    <source>
        <strain evidence="1 2">GYSZ_1</strain>
    </source>
</reference>
<evidence type="ECO:0000313" key="2">
    <source>
        <dbReference type="Proteomes" id="UP000326944"/>
    </source>
</evidence>
<dbReference type="KEGG" id="sulg:FJR48_04070"/>
<sequence>MERRVVWKEGLFIRPQHFQQNDRYYAYELMSRTINVGSNQWGFFELDIDKRLLGIGKIVLNYASGILPDGTLFNISDKEESLALDIGEDDFGKGIYLAIPIVVHNSDEVHFEDQDNILTRYSADTVLNISNTNAGENSNADLVLAKHDFKLLLEDDVNDGYIAIKLTNIISVSTGGNVAIDDNYIPTFLHLNKSKDLLSIINELVRMLTYRVERLSNKISHSVLQASELGNYLMLKLLNRTLSRFHFFLTQDNIHPQDIFLELTSLAGELAVFMKKDKRLTENFTYKHEDMGTSFNNIIDELKDMLSMVLEQNSVSLSIEERKYGIHVAQLKDKKMLKNSEFIFAVSADTSTEKIKDTLIANLKMGTIETIRELVNYHLEGFKLKLLSSPPREIPYRVNNLYFQIELTSENRIELEKSGGFAFHLSAELPNIVYALWSIRSSS</sequence>
<dbReference type="Pfam" id="PF05936">
    <property type="entry name" value="T6SS_VasE"/>
    <property type="match status" value="1"/>
</dbReference>
<dbReference type="OrthoDB" id="9775333at2"/>
<dbReference type="PANTHER" id="PTHR35566">
    <property type="entry name" value="BLR3599 PROTEIN"/>
    <property type="match status" value="1"/>
</dbReference>
<accession>A0A5P8NZR2</accession>
<dbReference type="PANTHER" id="PTHR35566:SF1">
    <property type="entry name" value="TYPE VI SECRETION SYSTEM BASEPLATE COMPONENT TSSK1"/>
    <property type="match status" value="1"/>
</dbReference>
<protein>
    <submittedName>
        <fullName evidence="1">Type VI secretion system baseplate subunit TssK</fullName>
    </submittedName>
</protein>
<evidence type="ECO:0000313" key="1">
    <source>
        <dbReference type="EMBL" id="QFR48939.1"/>
    </source>
</evidence>
<dbReference type="Proteomes" id="UP000326944">
    <property type="component" value="Chromosome"/>
</dbReference>
<dbReference type="AlphaFoldDB" id="A0A5P8NZR2"/>
<keyword evidence="2" id="KW-1185">Reference proteome</keyword>
<dbReference type="NCBIfam" id="TIGR03353">
    <property type="entry name" value="VI_chp_4"/>
    <property type="match status" value="1"/>
</dbReference>
<dbReference type="EMBL" id="CP043617">
    <property type="protein sequence ID" value="QFR48939.1"/>
    <property type="molecule type" value="Genomic_DNA"/>
</dbReference>
<organism evidence="1 2">
    <name type="scientific">Sulfurimonas lithotrophica</name>
    <dbReference type="NCBI Taxonomy" id="2590022"/>
    <lineage>
        <taxon>Bacteria</taxon>
        <taxon>Pseudomonadati</taxon>
        <taxon>Campylobacterota</taxon>
        <taxon>Epsilonproteobacteria</taxon>
        <taxon>Campylobacterales</taxon>
        <taxon>Sulfurimonadaceae</taxon>
        <taxon>Sulfurimonas</taxon>
    </lineage>
</organism>